<accession>A0ABT0I5Z4</accession>
<sequence>MRELGIEGAWIMEPRVFTDPRGSFHEWFRAPELREAAGHGLDLAQANCSVSARGTLRGIHFADVPPGQAKYVTCVRGAVLDVIVDLRTGSPTYRAWEAVRLDDRDHRAVHLAEGLGHGFLALTDDATVVYLCSRGYAPAREHGVHPLDPDLGIDWPADLPPLLSDKDAAAPSLAEAEAAGLLPSYEACTAWYERLRAGAGAAAPVDAERPDNVVAPRNPAQTPVVEQTPVA</sequence>
<dbReference type="Gene3D" id="2.60.120.10">
    <property type="entry name" value="Jelly Rolls"/>
    <property type="match status" value="1"/>
</dbReference>
<comment type="catalytic activity">
    <reaction evidence="3">
        <text>dTDP-4-dehydro-6-deoxy-alpha-D-glucose = dTDP-4-dehydro-beta-L-rhamnose</text>
        <dbReference type="Rhea" id="RHEA:16969"/>
        <dbReference type="ChEBI" id="CHEBI:57649"/>
        <dbReference type="ChEBI" id="CHEBI:62830"/>
        <dbReference type="EC" id="5.1.3.13"/>
    </reaction>
</comment>
<evidence type="ECO:0000256" key="4">
    <source>
        <dbReference type="SAM" id="MobiDB-lite"/>
    </source>
</evidence>
<name>A0ABT0I5Z4_9ACTN</name>
<dbReference type="NCBIfam" id="TIGR01221">
    <property type="entry name" value="rmlC"/>
    <property type="match status" value="1"/>
</dbReference>
<dbReference type="Proteomes" id="UP001522868">
    <property type="component" value="Unassembled WGS sequence"/>
</dbReference>
<evidence type="ECO:0000313" key="5">
    <source>
        <dbReference type="EMBL" id="MCK8676745.1"/>
    </source>
</evidence>
<comment type="similarity">
    <text evidence="1 3">Belongs to the dTDP-4-dehydrorhamnose 3,5-epimerase family.</text>
</comment>
<dbReference type="PANTHER" id="PTHR21047:SF2">
    <property type="entry name" value="THYMIDINE DIPHOSPHO-4-KETO-RHAMNOSE 3,5-EPIMERASE"/>
    <property type="match status" value="1"/>
</dbReference>
<reference evidence="5 6" key="1">
    <citation type="submission" date="2022-04" db="EMBL/GenBank/DDBJ databases">
        <title>Streptomyces sp. nov. LCR6-01 isolated from Lichen of Dirinaria sp.</title>
        <authorList>
            <person name="Kanchanasin P."/>
            <person name="Tanasupawat S."/>
            <person name="Phongsopitanun W."/>
        </authorList>
    </citation>
    <scope>NUCLEOTIDE SEQUENCE [LARGE SCALE GENOMIC DNA]</scope>
    <source>
        <strain evidence="5 6">LCR6-01</strain>
    </source>
</reference>
<gene>
    <name evidence="5" type="primary">rfbC</name>
    <name evidence="5" type="ORF">M1O15_04915</name>
</gene>
<dbReference type="SUPFAM" id="SSF51182">
    <property type="entry name" value="RmlC-like cupins"/>
    <property type="match status" value="1"/>
</dbReference>
<dbReference type="EMBL" id="JALPTH010000003">
    <property type="protein sequence ID" value="MCK8676745.1"/>
    <property type="molecule type" value="Genomic_DNA"/>
</dbReference>
<dbReference type="EC" id="5.1.3.13" evidence="3"/>
<evidence type="ECO:0000256" key="1">
    <source>
        <dbReference type="ARBA" id="ARBA00010154"/>
    </source>
</evidence>
<dbReference type="InterPro" id="IPR011051">
    <property type="entry name" value="RmlC_Cupin_sf"/>
</dbReference>
<feature type="region of interest" description="Disordered" evidence="4">
    <location>
        <begin position="202"/>
        <end position="231"/>
    </location>
</feature>
<dbReference type="CDD" id="cd00438">
    <property type="entry name" value="cupin_RmlC"/>
    <property type="match status" value="1"/>
</dbReference>
<dbReference type="InterPro" id="IPR014710">
    <property type="entry name" value="RmlC-like_jellyroll"/>
</dbReference>
<comment type="caution">
    <text evidence="5">The sequence shown here is derived from an EMBL/GenBank/DDBJ whole genome shotgun (WGS) entry which is preliminary data.</text>
</comment>
<dbReference type="Pfam" id="PF00908">
    <property type="entry name" value="dTDP_sugar_isom"/>
    <property type="match status" value="1"/>
</dbReference>
<keyword evidence="6" id="KW-1185">Reference proteome</keyword>
<comment type="subunit">
    <text evidence="3">Homodimer.</text>
</comment>
<organism evidence="5 6">
    <name type="scientific">Streptomyces lichenis</name>
    <dbReference type="NCBI Taxonomy" id="2306967"/>
    <lineage>
        <taxon>Bacteria</taxon>
        <taxon>Bacillati</taxon>
        <taxon>Actinomycetota</taxon>
        <taxon>Actinomycetes</taxon>
        <taxon>Kitasatosporales</taxon>
        <taxon>Streptomycetaceae</taxon>
        <taxon>Streptomyces</taxon>
    </lineage>
</organism>
<keyword evidence="2 3" id="KW-0413">Isomerase</keyword>
<comment type="pathway">
    <text evidence="3">Carbohydrate biosynthesis; dTDP-L-rhamnose biosynthesis.</text>
</comment>
<evidence type="ECO:0000313" key="6">
    <source>
        <dbReference type="Proteomes" id="UP001522868"/>
    </source>
</evidence>
<evidence type="ECO:0000256" key="3">
    <source>
        <dbReference type="RuleBase" id="RU364069"/>
    </source>
</evidence>
<comment type="function">
    <text evidence="3">Catalyzes the epimerization of the C3' and C5'positions of dTDP-6-deoxy-D-xylo-4-hexulose, forming dTDP-6-deoxy-L-lyxo-4-hexulose.</text>
</comment>
<dbReference type="PANTHER" id="PTHR21047">
    <property type="entry name" value="DTDP-6-DEOXY-D-GLUCOSE-3,5 EPIMERASE"/>
    <property type="match status" value="1"/>
</dbReference>
<dbReference type="InterPro" id="IPR000888">
    <property type="entry name" value="RmlC-like"/>
</dbReference>
<dbReference type="GO" id="GO:0008830">
    <property type="term" value="F:dTDP-4-dehydrorhamnose 3,5-epimerase activity"/>
    <property type="evidence" value="ECO:0007669"/>
    <property type="project" value="UniProtKB-EC"/>
</dbReference>
<proteinExistence type="inferred from homology"/>
<dbReference type="RefSeq" id="WP_248631956.1">
    <property type="nucleotide sequence ID" value="NZ_JALPTH010000003.1"/>
</dbReference>
<feature type="compositionally biased region" description="Polar residues" evidence="4">
    <location>
        <begin position="219"/>
        <end position="231"/>
    </location>
</feature>
<protein>
    <recommendedName>
        <fullName evidence="3">dTDP-4-dehydrorhamnose 3,5-epimerase</fullName>
        <ecNumber evidence="3">5.1.3.13</ecNumber>
    </recommendedName>
    <alternativeName>
        <fullName evidence="3">Thymidine diphospho-4-keto-rhamnose 3,5-epimerase</fullName>
    </alternativeName>
</protein>
<evidence type="ECO:0000256" key="2">
    <source>
        <dbReference type="ARBA" id="ARBA00023235"/>
    </source>
</evidence>